<evidence type="ECO:0000259" key="2">
    <source>
        <dbReference type="Pfam" id="PF01494"/>
    </source>
</evidence>
<dbReference type="RefSeq" id="WP_100987695.1">
    <property type="nucleotide sequence ID" value="NZ_CP025096.1"/>
</dbReference>
<evidence type="ECO:0000313" key="3">
    <source>
        <dbReference type="EMBL" id="AUD01975.1"/>
    </source>
</evidence>
<evidence type="ECO:0000313" key="4">
    <source>
        <dbReference type="Proteomes" id="UP000232883"/>
    </source>
</evidence>
<gene>
    <name evidence="3" type="ORF">CWM47_09185</name>
</gene>
<organism evidence="3 4">
    <name type="scientific">Spirosoma pollinicola</name>
    <dbReference type="NCBI Taxonomy" id="2057025"/>
    <lineage>
        <taxon>Bacteria</taxon>
        <taxon>Pseudomonadati</taxon>
        <taxon>Bacteroidota</taxon>
        <taxon>Cytophagia</taxon>
        <taxon>Cytophagales</taxon>
        <taxon>Cytophagaceae</taxon>
        <taxon>Spirosoma</taxon>
    </lineage>
</organism>
<dbReference type="InterPro" id="IPR036188">
    <property type="entry name" value="FAD/NAD-bd_sf"/>
</dbReference>
<protein>
    <recommendedName>
        <fullName evidence="2">FAD-binding domain-containing protein</fullName>
    </recommendedName>
</protein>
<dbReference type="Pfam" id="PF01494">
    <property type="entry name" value="FAD_binding_3"/>
    <property type="match status" value="1"/>
</dbReference>
<dbReference type="NCBIfam" id="NF004833">
    <property type="entry name" value="PRK06185.1-1"/>
    <property type="match status" value="1"/>
</dbReference>
<dbReference type="NCBIfam" id="NF004834">
    <property type="entry name" value="PRK06185.1-3"/>
    <property type="match status" value="1"/>
</dbReference>
<dbReference type="AlphaFoldDB" id="A0A2K8YWG0"/>
<dbReference type="SUPFAM" id="SSF51905">
    <property type="entry name" value="FAD/NAD(P)-binding domain"/>
    <property type="match status" value="1"/>
</dbReference>
<accession>A0A2K8YWG0</accession>
<dbReference type="InterPro" id="IPR050631">
    <property type="entry name" value="PheA/TfdB_FAD_monoxygenase"/>
</dbReference>
<dbReference type="PANTHER" id="PTHR43476">
    <property type="entry name" value="3-(3-HYDROXY-PHENYL)PROPIONATE/3-HYDROXYCINNAMIC ACID HYDROXYLASE"/>
    <property type="match status" value="1"/>
</dbReference>
<dbReference type="InterPro" id="IPR002938">
    <property type="entry name" value="FAD-bd"/>
</dbReference>
<dbReference type="Gene3D" id="3.50.50.60">
    <property type="entry name" value="FAD/NAD(P)-binding domain"/>
    <property type="match status" value="2"/>
</dbReference>
<dbReference type="PRINTS" id="PR00420">
    <property type="entry name" value="RNGMNOXGNASE"/>
</dbReference>
<proteinExistence type="predicted"/>
<sequence length="408" mass="45734">MIQAPKSQEKITTRCCIVGGGPAGMMLGFLLARSGVEVVVLEKHKDFLRDFRGDTIHPSTLELLVELGLLDEFLQLPHQELRTVQATVEGKTIPIADFAHLPTHCKFIAFMPQWDFLNFLADKAKQYPTFHLHLETEATDLIEENKQIVGVKAITPDGELTIRADLVVGTDGRKSIIREKAGLSVQDFGVPVDVLWTRIPKDPALGEMSLGYFKSGQFMVLIDRHDYFQCGYIIPKGQYESIKERGIVALQDNIRKLAPFVNDYVKELKTWDQISLLTVKIDRLRQWYRPGLLCIGDAAHAMSPAGGVGVNMGVQDAVATANQLTAALQKGGVGIDQLARVQRRRQWPVRVIQTGQIFVHKRLINASVVKPAVIPPFILWLFRQVPFIRRLPAYLIGVGPRPEHIRTK</sequence>
<reference evidence="3 4" key="1">
    <citation type="submission" date="2017-11" db="EMBL/GenBank/DDBJ databases">
        <title>Taxonomic description and genome sequences of Spirosoma HA7 sp. nov., isolated from pollen microhabitat of Corylus avellana.</title>
        <authorList>
            <person name="Ambika Manirajan B."/>
            <person name="Suarez C."/>
            <person name="Ratering S."/>
            <person name="Geissler-Plaum R."/>
            <person name="Cardinale M."/>
            <person name="Sylvia S."/>
        </authorList>
    </citation>
    <scope>NUCLEOTIDE SEQUENCE [LARGE SCALE GENOMIC DNA]</scope>
    <source>
        <strain evidence="3 4">HA7</strain>
    </source>
</reference>
<dbReference type="GO" id="GO:0071949">
    <property type="term" value="F:FAD binding"/>
    <property type="evidence" value="ECO:0007669"/>
    <property type="project" value="InterPro"/>
</dbReference>
<dbReference type="Proteomes" id="UP000232883">
    <property type="component" value="Chromosome"/>
</dbReference>
<dbReference type="OrthoDB" id="9782160at2"/>
<dbReference type="GO" id="GO:0016491">
    <property type="term" value="F:oxidoreductase activity"/>
    <property type="evidence" value="ECO:0007669"/>
    <property type="project" value="UniProtKB-KW"/>
</dbReference>
<dbReference type="PANTHER" id="PTHR43476:SF5">
    <property type="entry name" value="FAD-DEPENDENT MONOOXYGENASE"/>
    <property type="match status" value="1"/>
</dbReference>
<feature type="domain" description="FAD-binding" evidence="2">
    <location>
        <begin position="13"/>
        <end position="331"/>
    </location>
</feature>
<keyword evidence="4" id="KW-1185">Reference proteome</keyword>
<dbReference type="EMBL" id="CP025096">
    <property type="protein sequence ID" value="AUD01975.1"/>
    <property type="molecule type" value="Genomic_DNA"/>
</dbReference>
<evidence type="ECO:0000256" key="1">
    <source>
        <dbReference type="ARBA" id="ARBA00023002"/>
    </source>
</evidence>
<dbReference type="KEGG" id="spir:CWM47_09185"/>
<name>A0A2K8YWG0_9BACT</name>
<keyword evidence="1" id="KW-0560">Oxidoreductase</keyword>